<dbReference type="GO" id="GO:0034015">
    <property type="term" value="F:L-ribulose-5-phosphate 3-epimerase activity"/>
    <property type="evidence" value="ECO:0007669"/>
    <property type="project" value="TreeGrafter"/>
</dbReference>
<dbReference type="NCBIfam" id="NF009688">
    <property type="entry name" value="PRK13209.1"/>
    <property type="match status" value="1"/>
</dbReference>
<reference evidence="4 5" key="1">
    <citation type="submission" date="2018-06" db="EMBL/GenBank/DDBJ databases">
        <authorList>
            <person name="Strepis N."/>
        </authorList>
    </citation>
    <scope>NUCLEOTIDE SEQUENCE [LARGE SCALE GENOMIC DNA]</scope>
    <source>
        <strain evidence="4">LUCI</strain>
    </source>
</reference>
<evidence type="ECO:0000256" key="2">
    <source>
        <dbReference type="NCBIfam" id="TIGR00542"/>
    </source>
</evidence>
<organism evidence="4 5">
    <name type="scientific">Lucifera butyrica</name>
    <dbReference type="NCBI Taxonomy" id="1351585"/>
    <lineage>
        <taxon>Bacteria</taxon>
        <taxon>Bacillati</taxon>
        <taxon>Bacillota</taxon>
        <taxon>Negativicutes</taxon>
        <taxon>Veillonellales</taxon>
        <taxon>Veillonellaceae</taxon>
        <taxon>Lucifera</taxon>
    </lineage>
</organism>
<evidence type="ECO:0000313" key="4">
    <source>
        <dbReference type="EMBL" id="VBB09837.1"/>
    </source>
</evidence>
<dbReference type="InterPro" id="IPR004560">
    <property type="entry name" value="L-Ru-5P_3-Epase"/>
</dbReference>
<evidence type="ECO:0000256" key="1">
    <source>
        <dbReference type="ARBA" id="ARBA00023235"/>
    </source>
</evidence>
<dbReference type="Proteomes" id="UP000277811">
    <property type="component" value="Unassembled WGS sequence"/>
</dbReference>
<dbReference type="InterPro" id="IPR050417">
    <property type="entry name" value="Sugar_Epim/Isomerase"/>
</dbReference>
<dbReference type="InterPro" id="IPR013022">
    <property type="entry name" value="Xyl_isomerase-like_TIM-brl"/>
</dbReference>
<dbReference type="NCBIfam" id="NF009689">
    <property type="entry name" value="PRK13210.1"/>
    <property type="match status" value="1"/>
</dbReference>
<dbReference type="AlphaFoldDB" id="A0A498RFV5"/>
<dbReference type="GO" id="GO:0019852">
    <property type="term" value="P:L-ascorbic acid metabolic process"/>
    <property type="evidence" value="ECO:0007669"/>
    <property type="project" value="TreeGrafter"/>
</dbReference>
<feature type="domain" description="Xylose isomerase-like TIM barrel" evidence="3">
    <location>
        <begin position="26"/>
        <end position="275"/>
    </location>
</feature>
<accession>A0A498RFV5</accession>
<dbReference type="EMBL" id="UPPP01000134">
    <property type="protein sequence ID" value="VBB09837.1"/>
    <property type="molecule type" value="Genomic_DNA"/>
</dbReference>
<dbReference type="NCBIfam" id="TIGR00542">
    <property type="entry name" value="hxl6Piso_put"/>
    <property type="match status" value="1"/>
</dbReference>
<dbReference type="PANTHER" id="PTHR43489:SF1">
    <property type="entry name" value="L-RIBULOSE-5-PHOSPHATE 3-EPIMERASE SGBU-RELATED"/>
    <property type="match status" value="1"/>
</dbReference>
<keyword evidence="5" id="KW-1185">Reference proteome</keyword>
<name>A0A498RFV5_9FIRM</name>
<evidence type="ECO:0000259" key="3">
    <source>
        <dbReference type="Pfam" id="PF01261"/>
    </source>
</evidence>
<protein>
    <recommendedName>
        <fullName evidence="2">L-ribulose-5-phosphate 3-epimerase</fullName>
    </recommendedName>
</protein>
<dbReference type="GO" id="GO:0016861">
    <property type="term" value="F:intramolecular oxidoreductase activity, interconverting aldoses and ketoses"/>
    <property type="evidence" value="ECO:0007669"/>
    <property type="project" value="InterPro"/>
</dbReference>
<dbReference type="InterPro" id="IPR036237">
    <property type="entry name" value="Xyl_isomerase-like_sf"/>
</dbReference>
<gene>
    <name evidence="4" type="ORF">LUCI_5135</name>
</gene>
<sequence length="286" mass="33179">MSSMENLLGLYEKALPRGMDWPAKLKMARQLGFDFLELSVDESDDRLFRLYWTKEEKRRLLQYIDAAGTPIMTMCFSGHRRYPLGSRSSEIRRQALELMEKAMEFAKDVGIRVIQLAGYDVYYEEQGEDTKANFLAGLKRSVDLAEKHQVMLAIEIMDTPFMNSIQKYMVYDRQIQMPWLTVYPDLGNLSAWGNDLEQELELGYPRIVAVHVKETKTVTDSFAGQFRDVPFGEGDVDFVKAFKKLKALRYKGPFVIEMWGDKMKDPMAEITRSRQFVLDKLREGGF</sequence>
<keyword evidence="1" id="KW-0413">Isomerase</keyword>
<evidence type="ECO:0000313" key="5">
    <source>
        <dbReference type="Proteomes" id="UP000277811"/>
    </source>
</evidence>
<dbReference type="SUPFAM" id="SSF51658">
    <property type="entry name" value="Xylose isomerase-like"/>
    <property type="match status" value="1"/>
</dbReference>
<dbReference type="Pfam" id="PF01261">
    <property type="entry name" value="AP_endonuc_2"/>
    <property type="match status" value="1"/>
</dbReference>
<dbReference type="PANTHER" id="PTHR43489">
    <property type="entry name" value="ISOMERASE"/>
    <property type="match status" value="1"/>
</dbReference>
<dbReference type="Gene3D" id="3.20.20.150">
    <property type="entry name" value="Divalent-metal-dependent TIM barrel enzymes"/>
    <property type="match status" value="1"/>
</dbReference>
<proteinExistence type="predicted"/>